<dbReference type="STRING" id="1123397.SAMN05660831_00450"/>
<dbReference type="AlphaFoldDB" id="A0A1I1NUX8"/>
<sequence>MMTGKTLRRSTLAALIATAFATPAAAQSPMGLMDAYRQALESDPQLAAARAAREGGEERITQGRGQLMPSVNLNASYKQRDSEQERTSVFNGRETSSISDGDYRETQYQVTLQQPLFSLTAIGAFQAGKAEAARVTEAYNQAEQEAILRVAGRYFGVLAAQESLEAARAEMDAMERRLAAARQGQAVGISARTEVDEALARRDQARATLIQAENELEVSRQELAILLGEMPDGLAGLNGIPPARELTPAEPGAWEQRALERSPVVAQAREAVELQEANVMSIQGERWPTVNFVASYTDIEGGVYDSGDYSQDTAYGVELSMPVFTGGSLKAKEDEARAAVREAEQNLEQARRSASLEARRGYLNARSARSSLEAVAQAVESARTARDATRQGYRNGLNSQVELLDAEQRYYASQRDLADAKYGYLESLLALQAAVGDLDENDVLAMDALFGSDNPAWGDAER</sequence>
<dbReference type="Gene3D" id="1.20.1600.10">
    <property type="entry name" value="Outer membrane efflux proteins (OEP)"/>
    <property type="match status" value="1"/>
</dbReference>
<keyword evidence="3" id="KW-0813">Transport</keyword>
<accession>A0A1I1NUX8</accession>
<evidence type="ECO:0000256" key="1">
    <source>
        <dbReference type="ARBA" id="ARBA00004442"/>
    </source>
</evidence>
<keyword evidence="6" id="KW-0472">Membrane</keyword>
<comment type="similarity">
    <text evidence="2">Belongs to the outer membrane factor (OMF) (TC 1.B.17) family.</text>
</comment>
<organism evidence="11 12">
    <name type="scientific">Thiohalospira halophila DSM 15071</name>
    <dbReference type="NCBI Taxonomy" id="1123397"/>
    <lineage>
        <taxon>Bacteria</taxon>
        <taxon>Pseudomonadati</taxon>
        <taxon>Pseudomonadota</taxon>
        <taxon>Gammaproteobacteria</taxon>
        <taxon>Thiohalospirales</taxon>
        <taxon>Thiohalospiraceae</taxon>
        <taxon>Thiohalospira</taxon>
    </lineage>
</organism>
<evidence type="ECO:0000256" key="8">
    <source>
        <dbReference type="SAM" id="Coils"/>
    </source>
</evidence>
<keyword evidence="5" id="KW-0812">Transmembrane</keyword>
<dbReference type="NCBIfam" id="TIGR01844">
    <property type="entry name" value="type_I_sec_TolC"/>
    <property type="match status" value="1"/>
</dbReference>
<feature type="signal peptide" evidence="10">
    <location>
        <begin position="1"/>
        <end position="26"/>
    </location>
</feature>
<feature type="coiled-coil region" evidence="8">
    <location>
        <begin position="329"/>
        <end position="360"/>
    </location>
</feature>
<name>A0A1I1NUX8_9GAMM</name>
<dbReference type="GO" id="GO:0009279">
    <property type="term" value="C:cell outer membrane"/>
    <property type="evidence" value="ECO:0007669"/>
    <property type="project" value="UniProtKB-SubCell"/>
</dbReference>
<reference evidence="11 12" key="1">
    <citation type="submission" date="2016-10" db="EMBL/GenBank/DDBJ databases">
        <authorList>
            <person name="de Groot N.N."/>
        </authorList>
    </citation>
    <scope>NUCLEOTIDE SEQUENCE [LARGE SCALE GENOMIC DNA]</scope>
    <source>
        <strain evidence="11 12">HL3</strain>
    </source>
</reference>
<dbReference type="PANTHER" id="PTHR30026">
    <property type="entry name" value="OUTER MEMBRANE PROTEIN TOLC"/>
    <property type="match status" value="1"/>
</dbReference>
<feature type="region of interest" description="Disordered" evidence="9">
    <location>
        <begin position="78"/>
        <end position="98"/>
    </location>
</feature>
<dbReference type="SUPFAM" id="SSF56954">
    <property type="entry name" value="Outer membrane efflux proteins (OEP)"/>
    <property type="match status" value="1"/>
</dbReference>
<dbReference type="InterPro" id="IPR010130">
    <property type="entry name" value="T1SS_OMP_TolC"/>
</dbReference>
<comment type="subcellular location">
    <subcellularLocation>
        <location evidence="1">Cell outer membrane</location>
    </subcellularLocation>
</comment>
<proteinExistence type="inferred from homology"/>
<evidence type="ECO:0000256" key="10">
    <source>
        <dbReference type="SAM" id="SignalP"/>
    </source>
</evidence>
<dbReference type="OrthoDB" id="9813458at2"/>
<protein>
    <submittedName>
        <fullName evidence="11">Outer membrane protein</fullName>
    </submittedName>
</protein>
<evidence type="ECO:0000256" key="9">
    <source>
        <dbReference type="SAM" id="MobiDB-lite"/>
    </source>
</evidence>
<evidence type="ECO:0000256" key="5">
    <source>
        <dbReference type="ARBA" id="ARBA00022692"/>
    </source>
</evidence>
<evidence type="ECO:0000313" key="11">
    <source>
        <dbReference type="EMBL" id="SFD01419.1"/>
    </source>
</evidence>
<keyword evidence="7" id="KW-0998">Cell outer membrane</keyword>
<evidence type="ECO:0000256" key="3">
    <source>
        <dbReference type="ARBA" id="ARBA00022448"/>
    </source>
</evidence>
<dbReference type="InterPro" id="IPR051906">
    <property type="entry name" value="TolC-like"/>
</dbReference>
<dbReference type="EMBL" id="FOMJ01000001">
    <property type="protein sequence ID" value="SFD01419.1"/>
    <property type="molecule type" value="Genomic_DNA"/>
</dbReference>
<evidence type="ECO:0000256" key="6">
    <source>
        <dbReference type="ARBA" id="ARBA00023136"/>
    </source>
</evidence>
<dbReference type="Pfam" id="PF02321">
    <property type="entry name" value="OEP"/>
    <property type="match status" value="2"/>
</dbReference>
<dbReference type="Proteomes" id="UP000198611">
    <property type="component" value="Unassembled WGS sequence"/>
</dbReference>
<dbReference type="RefSeq" id="WP_159432997.1">
    <property type="nucleotide sequence ID" value="NZ_FOMJ01000001.1"/>
</dbReference>
<feature type="coiled-coil region" evidence="8">
    <location>
        <begin position="125"/>
        <end position="229"/>
    </location>
</feature>
<evidence type="ECO:0000256" key="2">
    <source>
        <dbReference type="ARBA" id="ARBA00007613"/>
    </source>
</evidence>
<feature type="chain" id="PRO_5011721539" evidence="10">
    <location>
        <begin position="27"/>
        <end position="462"/>
    </location>
</feature>
<keyword evidence="4" id="KW-1134">Transmembrane beta strand</keyword>
<feature type="compositionally biased region" description="Polar residues" evidence="9">
    <location>
        <begin position="87"/>
        <end position="98"/>
    </location>
</feature>
<evidence type="ECO:0000313" key="12">
    <source>
        <dbReference type="Proteomes" id="UP000198611"/>
    </source>
</evidence>
<keyword evidence="8" id="KW-0175">Coiled coil</keyword>
<dbReference type="InterPro" id="IPR003423">
    <property type="entry name" value="OMP_efflux"/>
</dbReference>
<keyword evidence="12" id="KW-1185">Reference proteome</keyword>
<dbReference type="PANTHER" id="PTHR30026:SF20">
    <property type="entry name" value="OUTER MEMBRANE PROTEIN TOLC"/>
    <property type="match status" value="1"/>
</dbReference>
<keyword evidence="10" id="KW-0732">Signal</keyword>
<dbReference type="GO" id="GO:0015288">
    <property type="term" value="F:porin activity"/>
    <property type="evidence" value="ECO:0007669"/>
    <property type="project" value="TreeGrafter"/>
</dbReference>
<evidence type="ECO:0000256" key="4">
    <source>
        <dbReference type="ARBA" id="ARBA00022452"/>
    </source>
</evidence>
<gene>
    <name evidence="11" type="ORF">SAMN05660831_00450</name>
</gene>
<evidence type="ECO:0000256" key="7">
    <source>
        <dbReference type="ARBA" id="ARBA00023237"/>
    </source>
</evidence>
<dbReference type="GO" id="GO:1990281">
    <property type="term" value="C:efflux pump complex"/>
    <property type="evidence" value="ECO:0007669"/>
    <property type="project" value="TreeGrafter"/>
</dbReference>
<dbReference type="GO" id="GO:0015562">
    <property type="term" value="F:efflux transmembrane transporter activity"/>
    <property type="evidence" value="ECO:0007669"/>
    <property type="project" value="InterPro"/>
</dbReference>